<name>A0A518BL32_9BACT</name>
<dbReference type="Proteomes" id="UP000316921">
    <property type="component" value="Chromosome"/>
</dbReference>
<dbReference type="Gene3D" id="1.10.287.110">
    <property type="entry name" value="DnaJ domain"/>
    <property type="match status" value="1"/>
</dbReference>
<dbReference type="PRINTS" id="PR00625">
    <property type="entry name" value="JDOMAIN"/>
</dbReference>
<dbReference type="AlphaFoldDB" id="A0A518BL32"/>
<dbReference type="Pfam" id="PF00226">
    <property type="entry name" value="DnaJ"/>
    <property type="match status" value="1"/>
</dbReference>
<feature type="domain" description="J" evidence="1">
    <location>
        <begin position="146"/>
        <end position="200"/>
    </location>
</feature>
<organism evidence="2 3">
    <name type="scientific">Engelhardtia mirabilis</name>
    <dbReference type="NCBI Taxonomy" id="2528011"/>
    <lineage>
        <taxon>Bacteria</taxon>
        <taxon>Pseudomonadati</taxon>
        <taxon>Planctomycetota</taxon>
        <taxon>Planctomycetia</taxon>
        <taxon>Planctomycetia incertae sedis</taxon>
        <taxon>Engelhardtia</taxon>
    </lineage>
</organism>
<dbReference type="InterPro" id="IPR036869">
    <property type="entry name" value="J_dom_sf"/>
</dbReference>
<dbReference type="PROSITE" id="PS50076">
    <property type="entry name" value="DNAJ_2"/>
    <property type="match status" value="1"/>
</dbReference>
<reference evidence="2 3" key="1">
    <citation type="submission" date="2019-02" db="EMBL/GenBank/DDBJ databases">
        <title>Deep-cultivation of Planctomycetes and their phenomic and genomic characterization uncovers novel biology.</title>
        <authorList>
            <person name="Wiegand S."/>
            <person name="Jogler M."/>
            <person name="Boedeker C."/>
            <person name="Pinto D."/>
            <person name="Vollmers J."/>
            <person name="Rivas-Marin E."/>
            <person name="Kohn T."/>
            <person name="Peeters S.H."/>
            <person name="Heuer A."/>
            <person name="Rast P."/>
            <person name="Oberbeckmann S."/>
            <person name="Bunk B."/>
            <person name="Jeske O."/>
            <person name="Meyerdierks A."/>
            <person name="Storesund J.E."/>
            <person name="Kallscheuer N."/>
            <person name="Luecker S."/>
            <person name="Lage O.M."/>
            <person name="Pohl T."/>
            <person name="Merkel B.J."/>
            <person name="Hornburger P."/>
            <person name="Mueller R.-W."/>
            <person name="Bruemmer F."/>
            <person name="Labrenz M."/>
            <person name="Spormann A.M."/>
            <person name="Op den Camp H."/>
            <person name="Overmann J."/>
            <person name="Amann R."/>
            <person name="Jetten M.S.M."/>
            <person name="Mascher T."/>
            <person name="Medema M.H."/>
            <person name="Devos D.P."/>
            <person name="Kaster A.-K."/>
            <person name="Ovreas L."/>
            <person name="Rohde M."/>
            <person name="Galperin M.Y."/>
            <person name="Jogler C."/>
        </authorList>
    </citation>
    <scope>NUCLEOTIDE SEQUENCE [LARGE SCALE GENOMIC DNA]</scope>
    <source>
        <strain evidence="2 3">Pla133</strain>
    </source>
</reference>
<dbReference type="SUPFAM" id="SSF46565">
    <property type="entry name" value="Chaperone J-domain"/>
    <property type="match status" value="1"/>
</dbReference>
<dbReference type="KEGG" id="pbap:Pla133_27660"/>
<evidence type="ECO:0000313" key="2">
    <source>
        <dbReference type="EMBL" id="QDU67678.1"/>
    </source>
</evidence>
<sequence length="200" mass="21977">MTDFEPTASPLEWPAGWVRTTSPTRARFDDRLTVAAALSVLRAELDRLGASGVVISSNLQLRLDGLPRSGQGEPRDPGAAVYFRLKGKPHVLACDRWSRVAWNLRAISKHIEALRGMDRWGVGSLERVFTGYQALPAPASAVSLRSWWDVLGVERSATTEQVQAAYRALARERHPDAGGSDALFSELGRARSEALQEISR</sequence>
<dbReference type="InterPro" id="IPR001623">
    <property type="entry name" value="DnaJ_domain"/>
</dbReference>
<dbReference type="EMBL" id="CP036287">
    <property type="protein sequence ID" value="QDU67678.1"/>
    <property type="molecule type" value="Genomic_DNA"/>
</dbReference>
<proteinExistence type="predicted"/>
<keyword evidence="3" id="KW-1185">Reference proteome</keyword>
<dbReference type="SMART" id="SM00271">
    <property type="entry name" value="DnaJ"/>
    <property type="match status" value="1"/>
</dbReference>
<dbReference type="RefSeq" id="WP_145066044.1">
    <property type="nucleotide sequence ID" value="NZ_CP036287.1"/>
</dbReference>
<accession>A0A518BL32</accession>
<dbReference type="CDD" id="cd06257">
    <property type="entry name" value="DnaJ"/>
    <property type="match status" value="1"/>
</dbReference>
<evidence type="ECO:0000259" key="1">
    <source>
        <dbReference type="PROSITE" id="PS50076"/>
    </source>
</evidence>
<protein>
    <submittedName>
        <fullName evidence="2">Chaperone protein DnaJ</fullName>
    </submittedName>
</protein>
<gene>
    <name evidence="2" type="primary">dnaJ_1</name>
    <name evidence="2" type="ORF">Pla133_27660</name>
</gene>
<evidence type="ECO:0000313" key="3">
    <source>
        <dbReference type="Proteomes" id="UP000316921"/>
    </source>
</evidence>